<proteinExistence type="predicted"/>
<protein>
    <submittedName>
        <fullName evidence="2">Uncharacterized protein</fullName>
    </submittedName>
</protein>
<reference evidence="2" key="1">
    <citation type="journal article" date="2020" name="G3 (Bethesda)">
        <title>High-Quality Assemblies for Three Invasive Social Wasps from the &lt;i&gt;Vespula&lt;/i&gt; Genus.</title>
        <authorList>
            <person name="Harrop T.W.R."/>
            <person name="Guhlin J."/>
            <person name="McLaughlin G.M."/>
            <person name="Permina E."/>
            <person name="Stockwell P."/>
            <person name="Gilligan J."/>
            <person name="Le Lec M.F."/>
            <person name="Gruber M.A.M."/>
            <person name="Quinn O."/>
            <person name="Lovegrove M."/>
            <person name="Duncan E.J."/>
            <person name="Remnant E.J."/>
            <person name="Van Eeckhoven J."/>
            <person name="Graham B."/>
            <person name="Knapp R.A."/>
            <person name="Langford K.W."/>
            <person name="Kronenberg Z."/>
            <person name="Press M.O."/>
            <person name="Eacker S.M."/>
            <person name="Wilson-Rankin E.E."/>
            <person name="Purcell J."/>
            <person name="Lester P.J."/>
            <person name="Dearden P.K."/>
        </authorList>
    </citation>
    <scope>NUCLEOTIDE SEQUENCE</scope>
    <source>
        <strain evidence="2">Volc-1</strain>
    </source>
</reference>
<sequence>MNRFSSGLCGKIPPAEIMKRRKSSATDSSDAFGGRKLRRWLWWYSGLALLVAMVMVRRGKLVESVLVASRLYGPSNGGGSDVEIFPASTIVGKSKEQEQTGEAL</sequence>
<keyword evidence="1" id="KW-1133">Transmembrane helix</keyword>
<evidence type="ECO:0000313" key="2">
    <source>
        <dbReference type="EMBL" id="KAF7423796.1"/>
    </source>
</evidence>
<dbReference type="EMBL" id="JACSDY010000007">
    <property type="protein sequence ID" value="KAF7423796.1"/>
    <property type="molecule type" value="Genomic_DNA"/>
</dbReference>
<dbReference type="AlphaFoldDB" id="A0A834P129"/>
<gene>
    <name evidence="2" type="ORF">H0235_009079</name>
</gene>
<accession>A0A834P129</accession>
<evidence type="ECO:0000313" key="3">
    <source>
        <dbReference type="Proteomes" id="UP000600918"/>
    </source>
</evidence>
<evidence type="ECO:0000256" key="1">
    <source>
        <dbReference type="SAM" id="Phobius"/>
    </source>
</evidence>
<feature type="transmembrane region" description="Helical" evidence="1">
    <location>
        <begin position="40"/>
        <end position="56"/>
    </location>
</feature>
<name>A0A834P129_VESPE</name>
<dbReference type="Proteomes" id="UP000600918">
    <property type="component" value="Unassembled WGS sequence"/>
</dbReference>
<keyword evidence="1" id="KW-0472">Membrane</keyword>
<keyword evidence="3" id="KW-1185">Reference proteome</keyword>
<organism evidence="2 3">
    <name type="scientific">Vespula pensylvanica</name>
    <name type="common">Western yellow jacket</name>
    <name type="synonym">Wasp</name>
    <dbReference type="NCBI Taxonomy" id="30213"/>
    <lineage>
        <taxon>Eukaryota</taxon>
        <taxon>Metazoa</taxon>
        <taxon>Ecdysozoa</taxon>
        <taxon>Arthropoda</taxon>
        <taxon>Hexapoda</taxon>
        <taxon>Insecta</taxon>
        <taxon>Pterygota</taxon>
        <taxon>Neoptera</taxon>
        <taxon>Endopterygota</taxon>
        <taxon>Hymenoptera</taxon>
        <taxon>Apocrita</taxon>
        <taxon>Aculeata</taxon>
        <taxon>Vespoidea</taxon>
        <taxon>Vespidae</taxon>
        <taxon>Vespinae</taxon>
        <taxon>Vespula</taxon>
    </lineage>
</organism>
<keyword evidence="1" id="KW-0812">Transmembrane</keyword>
<comment type="caution">
    <text evidence="2">The sequence shown here is derived from an EMBL/GenBank/DDBJ whole genome shotgun (WGS) entry which is preliminary data.</text>
</comment>